<organism evidence="1">
    <name type="scientific">Siphoviridae sp. ctWhl2</name>
    <dbReference type="NCBI Taxonomy" id="2827885"/>
    <lineage>
        <taxon>Viruses</taxon>
        <taxon>Duplodnaviria</taxon>
        <taxon>Heunggongvirae</taxon>
        <taxon>Uroviricota</taxon>
        <taxon>Caudoviricetes</taxon>
    </lineage>
</organism>
<reference evidence="1" key="1">
    <citation type="journal article" date="2021" name="Proc. Natl. Acad. Sci. U.S.A.">
        <title>A Catalog of Tens of Thousands of Viruses from Human Metagenomes Reveals Hidden Associations with Chronic Diseases.</title>
        <authorList>
            <person name="Tisza M.J."/>
            <person name="Buck C.B."/>
        </authorList>
    </citation>
    <scope>NUCLEOTIDE SEQUENCE</scope>
    <source>
        <strain evidence="1">CtWhl2</strain>
    </source>
</reference>
<evidence type="ECO:0000313" key="1">
    <source>
        <dbReference type="EMBL" id="DAF48441.1"/>
    </source>
</evidence>
<name>A0A8S5SBY1_9CAUD</name>
<accession>A0A8S5SBY1</accession>
<protein>
    <submittedName>
        <fullName evidence="1">Uncharacterized protein</fullName>
    </submittedName>
</protein>
<sequence length="110" mass="12554">MAGTNWPERPKSLSERGYRKYMAKTKEITIGEQKFTLQSVSPSWYYDFNDECGNTGSGKRKSAKYMDGMFKNCVVAPAEVKAKGMEFFDDNEDLKTAEKLISAIEQFLRS</sequence>
<proteinExistence type="predicted"/>
<dbReference type="EMBL" id="BK032568">
    <property type="protein sequence ID" value="DAF48441.1"/>
    <property type="molecule type" value="Genomic_DNA"/>
</dbReference>